<organism evidence="2 3">
    <name type="scientific">Aquibium carbonis</name>
    <dbReference type="NCBI Taxonomy" id="2495581"/>
    <lineage>
        <taxon>Bacteria</taxon>
        <taxon>Pseudomonadati</taxon>
        <taxon>Pseudomonadota</taxon>
        <taxon>Alphaproteobacteria</taxon>
        <taxon>Hyphomicrobiales</taxon>
        <taxon>Phyllobacteriaceae</taxon>
        <taxon>Aquibium</taxon>
    </lineage>
</organism>
<gene>
    <name evidence="2" type="ORF">EJC49_15120</name>
</gene>
<proteinExistence type="predicted"/>
<reference evidence="2 3" key="1">
    <citation type="submission" date="2018-12" db="EMBL/GenBank/DDBJ databases">
        <title>Mesorhizobium carbonis sp. nov., isolated from coal mine water.</title>
        <authorList>
            <person name="Xin W."/>
            <person name="Xu Z."/>
            <person name="Xiang F."/>
            <person name="Zhang J."/>
            <person name="Xi L."/>
            <person name="Liu J."/>
        </authorList>
    </citation>
    <scope>NUCLEOTIDE SEQUENCE [LARGE SCALE GENOMIC DNA]</scope>
    <source>
        <strain evidence="2 3">B2.3</strain>
    </source>
</reference>
<feature type="compositionally biased region" description="Polar residues" evidence="1">
    <location>
        <begin position="165"/>
        <end position="175"/>
    </location>
</feature>
<dbReference type="AlphaFoldDB" id="A0A3R9YRR9"/>
<evidence type="ECO:0000256" key="1">
    <source>
        <dbReference type="SAM" id="MobiDB-lite"/>
    </source>
</evidence>
<dbReference type="RefSeq" id="WP_126700773.1">
    <property type="nucleotide sequence ID" value="NZ_RWKW01000054.1"/>
</dbReference>
<dbReference type="EMBL" id="RWKW01000054">
    <property type="protein sequence ID" value="RST85559.1"/>
    <property type="molecule type" value="Genomic_DNA"/>
</dbReference>
<name>A0A3R9YRR9_9HYPH</name>
<evidence type="ECO:0000313" key="3">
    <source>
        <dbReference type="Proteomes" id="UP000278398"/>
    </source>
</evidence>
<protein>
    <submittedName>
        <fullName evidence="2">Uncharacterized protein</fullName>
    </submittedName>
</protein>
<dbReference type="Proteomes" id="UP000278398">
    <property type="component" value="Unassembled WGS sequence"/>
</dbReference>
<dbReference type="OrthoDB" id="7847400at2"/>
<sequence length="175" mass="19439">MIKFVVAAVWIIGVTIGTIFVSYSMNGAQPVTTGDSPYHGKLEFVKTDMMSVPVVQEGAVKGYFLSKLVYAADVEKLKKLALPIDTLLVDEVYTFLFSNPSIDFSRVEGVDLNAMRTGLKDSINQRVGDDLIYEIMIEQVDYLTKEQIRDNALKRRDAKGGKNRPTFNANTPSGH</sequence>
<feature type="region of interest" description="Disordered" evidence="1">
    <location>
        <begin position="153"/>
        <end position="175"/>
    </location>
</feature>
<evidence type="ECO:0000313" key="2">
    <source>
        <dbReference type="EMBL" id="RST85559.1"/>
    </source>
</evidence>
<keyword evidence="3" id="KW-1185">Reference proteome</keyword>
<comment type="caution">
    <text evidence="2">The sequence shown here is derived from an EMBL/GenBank/DDBJ whole genome shotgun (WGS) entry which is preliminary data.</text>
</comment>
<accession>A0A3R9YRR9</accession>